<dbReference type="EC" id="2.1.1.77" evidence="3"/>
<evidence type="ECO:0000256" key="7">
    <source>
        <dbReference type="ARBA" id="ARBA00022679"/>
    </source>
</evidence>
<dbReference type="EMBL" id="JABVEC010000002">
    <property type="protein sequence ID" value="MBC6464841.1"/>
    <property type="molecule type" value="Genomic_DNA"/>
</dbReference>
<evidence type="ECO:0000256" key="3">
    <source>
        <dbReference type="ARBA" id="ARBA00011890"/>
    </source>
</evidence>
<keyword evidence="5" id="KW-0963">Cytoplasm</keyword>
<evidence type="ECO:0000313" key="12">
    <source>
        <dbReference type="EMBL" id="MBC6464841.1"/>
    </source>
</evidence>
<dbReference type="CDD" id="cd02440">
    <property type="entry name" value="AdoMet_MTases"/>
    <property type="match status" value="1"/>
</dbReference>
<evidence type="ECO:0000256" key="2">
    <source>
        <dbReference type="ARBA" id="ARBA00005369"/>
    </source>
</evidence>
<keyword evidence="7" id="KW-0808">Transferase</keyword>
<evidence type="ECO:0000256" key="9">
    <source>
        <dbReference type="ARBA" id="ARBA00030757"/>
    </source>
</evidence>
<sequence length="381" mass="41020">MTTAADVTSRIEALAGVLTTSGDLTEPRWREALYEVPRHRFVPDVAWAAPTTGHGHRIDRTADPEAWMAAAYADHPIVIQFDDGAADVGAGTGSYTSSLSAPGVVVDFLERLNPFDDDRVLEIGTGSGWTAGLLAHRVGDGNVTSVEVDPVVSAFAAGSLKQAGYSPTLVVGDGAEGHPDGAPYDLMHVTCGVTTVPYAWVEQTRPGGAIVMPWMPEYAGGHKLKLTVRPDGTASGRISGGCDFMMLRSQRSARSELDGDYRETAAMVDPRRIVWSAWGADVAIAGMLPSMAGRHEEGERGEFRLWLWTSDSDALVTHAPDLGRSLALQRGPRDLWQEIEDAYFAWVRLGEPGRDRFGVTVTPEGQQVWLDSPDRVIGPLA</sequence>
<dbReference type="Pfam" id="PF01135">
    <property type="entry name" value="PCMT"/>
    <property type="match status" value="1"/>
</dbReference>
<gene>
    <name evidence="12" type="ORF">HKK74_04920</name>
</gene>
<evidence type="ECO:0000256" key="4">
    <source>
        <dbReference type="ARBA" id="ARBA00013346"/>
    </source>
</evidence>
<dbReference type="PANTHER" id="PTHR11579:SF0">
    <property type="entry name" value="PROTEIN-L-ISOASPARTATE(D-ASPARTATE) O-METHYLTRANSFERASE"/>
    <property type="match status" value="1"/>
</dbReference>
<evidence type="ECO:0000256" key="5">
    <source>
        <dbReference type="ARBA" id="ARBA00022490"/>
    </source>
</evidence>
<dbReference type="PANTHER" id="PTHR11579">
    <property type="entry name" value="PROTEIN-L-ISOASPARTATE O-METHYLTRANSFERASE"/>
    <property type="match status" value="1"/>
</dbReference>
<keyword evidence="6" id="KW-0489">Methyltransferase</keyword>
<name>A0ABR7LJ45_9ACTN</name>
<evidence type="ECO:0000256" key="6">
    <source>
        <dbReference type="ARBA" id="ARBA00022603"/>
    </source>
</evidence>
<protein>
    <recommendedName>
        <fullName evidence="4">Protein-L-isoaspartate O-methyltransferase</fullName>
        <ecNumber evidence="3">2.1.1.77</ecNumber>
    </recommendedName>
    <alternativeName>
        <fullName evidence="11">L-isoaspartyl protein carboxyl methyltransferase</fullName>
    </alternativeName>
    <alternativeName>
        <fullName evidence="9">Protein L-isoaspartyl methyltransferase</fullName>
    </alternativeName>
    <alternativeName>
        <fullName evidence="10">Protein-beta-aspartate methyltransferase</fullName>
    </alternativeName>
</protein>
<proteinExistence type="inferred from homology"/>
<dbReference type="InterPro" id="IPR000682">
    <property type="entry name" value="PCMT"/>
</dbReference>
<dbReference type="InterPro" id="IPR029063">
    <property type="entry name" value="SAM-dependent_MTases_sf"/>
</dbReference>
<comment type="caution">
    <text evidence="12">The sequence shown here is derived from an EMBL/GenBank/DDBJ whole genome shotgun (WGS) entry which is preliminary data.</text>
</comment>
<keyword evidence="13" id="KW-1185">Reference proteome</keyword>
<accession>A0ABR7LJ45</accession>
<reference evidence="12 13" key="1">
    <citation type="submission" date="2020-06" db="EMBL/GenBank/DDBJ databases">
        <title>Actinomadura xiongansis sp. nov., isolated from soil of Baiyangdian.</title>
        <authorList>
            <person name="Zhang X."/>
        </authorList>
    </citation>
    <scope>NUCLEOTIDE SEQUENCE [LARGE SCALE GENOMIC DNA]</scope>
    <source>
        <strain evidence="12 13">HBUM206468</strain>
    </source>
</reference>
<evidence type="ECO:0000256" key="8">
    <source>
        <dbReference type="ARBA" id="ARBA00022691"/>
    </source>
</evidence>
<evidence type="ECO:0000256" key="11">
    <source>
        <dbReference type="ARBA" id="ARBA00031350"/>
    </source>
</evidence>
<comment type="subcellular location">
    <subcellularLocation>
        <location evidence="1">Cytoplasm</location>
    </subcellularLocation>
</comment>
<evidence type="ECO:0000313" key="13">
    <source>
        <dbReference type="Proteomes" id="UP000805614"/>
    </source>
</evidence>
<keyword evidence="8" id="KW-0949">S-adenosyl-L-methionine</keyword>
<evidence type="ECO:0000256" key="1">
    <source>
        <dbReference type="ARBA" id="ARBA00004496"/>
    </source>
</evidence>
<dbReference type="RefSeq" id="WP_187241816.1">
    <property type="nucleotide sequence ID" value="NZ_BAAAOK010000008.1"/>
</dbReference>
<dbReference type="Proteomes" id="UP000805614">
    <property type="component" value="Unassembled WGS sequence"/>
</dbReference>
<dbReference type="SUPFAM" id="SSF53335">
    <property type="entry name" value="S-adenosyl-L-methionine-dependent methyltransferases"/>
    <property type="match status" value="1"/>
</dbReference>
<dbReference type="Gene3D" id="3.40.50.150">
    <property type="entry name" value="Vaccinia Virus protein VP39"/>
    <property type="match status" value="1"/>
</dbReference>
<organism evidence="12 13">
    <name type="scientific">Actinomadura alba</name>
    <dbReference type="NCBI Taxonomy" id="406431"/>
    <lineage>
        <taxon>Bacteria</taxon>
        <taxon>Bacillati</taxon>
        <taxon>Actinomycetota</taxon>
        <taxon>Actinomycetes</taxon>
        <taxon>Streptosporangiales</taxon>
        <taxon>Thermomonosporaceae</taxon>
        <taxon>Actinomadura</taxon>
    </lineage>
</organism>
<comment type="similarity">
    <text evidence="2">Belongs to the methyltransferase superfamily. L-isoaspartyl/D-aspartyl protein methyltransferase family.</text>
</comment>
<evidence type="ECO:0000256" key="10">
    <source>
        <dbReference type="ARBA" id="ARBA00031323"/>
    </source>
</evidence>